<dbReference type="InterPro" id="IPR018712">
    <property type="entry name" value="Tle1-like_cat"/>
</dbReference>
<dbReference type="AlphaFoldDB" id="A0A8E2E7C5"/>
<proteinExistence type="predicted"/>
<evidence type="ECO:0000259" key="1">
    <source>
        <dbReference type="Pfam" id="PF09994"/>
    </source>
</evidence>
<dbReference type="Pfam" id="PF09994">
    <property type="entry name" value="T6SS_Tle1-like_cat"/>
    <property type="match status" value="1"/>
</dbReference>
<dbReference type="OrthoDB" id="3057168at2759"/>
<accession>A0A8E2E7C5</accession>
<dbReference type="SUPFAM" id="SSF53474">
    <property type="entry name" value="alpha/beta-Hydrolases"/>
    <property type="match status" value="1"/>
</dbReference>
<keyword evidence="3" id="KW-1185">Reference proteome</keyword>
<evidence type="ECO:0000313" key="3">
    <source>
        <dbReference type="Proteomes" id="UP000250266"/>
    </source>
</evidence>
<name>A0A8E2E7C5_9PEZI</name>
<feature type="domain" description="T6SS Phospholipase effector Tle1-like catalytic" evidence="1">
    <location>
        <begin position="8"/>
        <end position="316"/>
    </location>
</feature>
<dbReference type="EMBL" id="KV745043">
    <property type="protein sequence ID" value="OCK78727.1"/>
    <property type="molecule type" value="Genomic_DNA"/>
</dbReference>
<protein>
    <recommendedName>
        <fullName evidence="1">T6SS Phospholipase effector Tle1-like catalytic domain-containing protein</fullName>
    </recommendedName>
</protein>
<reference evidence="2 3" key="1">
    <citation type="journal article" date="2016" name="Nat. Commun.">
        <title>Ectomycorrhizal ecology is imprinted in the genome of the dominant symbiotic fungus Cenococcum geophilum.</title>
        <authorList>
            <consortium name="DOE Joint Genome Institute"/>
            <person name="Peter M."/>
            <person name="Kohler A."/>
            <person name="Ohm R.A."/>
            <person name="Kuo A."/>
            <person name="Krutzmann J."/>
            <person name="Morin E."/>
            <person name="Arend M."/>
            <person name="Barry K.W."/>
            <person name="Binder M."/>
            <person name="Choi C."/>
            <person name="Clum A."/>
            <person name="Copeland A."/>
            <person name="Grisel N."/>
            <person name="Haridas S."/>
            <person name="Kipfer T."/>
            <person name="LaButti K."/>
            <person name="Lindquist E."/>
            <person name="Lipzen A."/>
            <person name="Maire R."/>
            <person name="Meier B."/>
            <person name="Mihaltcheva S."/>
            <person name="Molinier V."/>
            <person name="Murat C."/>
            <person name="Poggeler S."/>
            <person name="Quandt C.A."/>
            <person name="Sperisen C."/>
            <person name="Tritt A."/>
            <person name="Tisserant E."/>
            <person name="Crous P.W."/>
            <person name="Henrissat B."/>
            <person name="Nehls U."/>
            <person name="Egli S."/>
            <person name="Spatafora J.W."/>
            <person name="Grigoriev I.V."/>
            <person name="Martin F.M."/>
        </authorList>
    </citation>
    <scope>NUCLEOTIDE SEQUENCE [LARGE SCALE GENOMIC DNA]</scope>
    <source>
        <strain evidence="2 3">CBS 459.81</strain>
    </source>
</reference>
<sequence length="494" mass="54600">MAASQPMKRLIVCCDGTWLNSSNGVATDFLNPVKAISNELTGKISLQTPSNVTRIGRCIKQLGTAPTTGSQPVQQITYYQAGIGSQDLEDKIIGGATGYGLAEHIREAYQFIAANFNVLAQDEIFLIGFSRGAFTARSIAAFINDVGLLTMTGMLHFYPIFADWENQQKKGWKPPFDNDPFPGPRPNLFDEKKKYVDKLVSLGMTTPNVSIKAVAVWDTVGSLGFPRLGIFNPNNQESLDYAFVDTTVPPMVEHAIHAVSLDEDRKVFSPTIWELPNPQPGQTLNQVWFAGAHADVGGSYDDTRAADITLAWMVSQLEKYISFDRDLLKKQFYKPQGTEPEVPWSCGTIHDELNAFYKLGGAITRTPDEYVRYDHYTGEPRVPKEPLSHTFEKVHSSVRVRWGLKGKNASGGDYSSKALKSWTLQGTAAAMTDNAQVSLKQIQEGQQQIQWRKPAPGGGDFVMPEDVMSDLEFDLMRSITPSLEAKFLSIALGT</sequence>
<dbReference type="InterPro" id="IPR029058">
    <property type="entry name" value="AB_hydrolase_fold"/>
</dbReference>
<gene>
    <name evidence="2" type="ORF">K432DRAFT_356252</name>
</gene>
<organism evidence="2 3">
    <name type="scientific">Lepidopterella palustris CBS 459.81</name>
    <dbReference type="NCBI Taxonomy" id="1314670"/>
    <lineage>
        <taxon>Eukaryota</taxon>
        <taxon>Fungi</taxon>
        <taxon>Dikarya</taxon>
        <taxon>Ascomycota</taxon>
        <taxon>Pezizomycotina</taxon>
        <taxon>Dothideomycetes</taxon>
        <taxon>Pleosporomycetidae</taxon>
        <taxon>Mytilinidiales</taxon>
        <taxon>Argynnaceae</taxon>
        <taxon>Lepidopterella</taxon>
    </lineage>
</organism>
<evidence type="ECO:0000313" key="2">
    <source>
        <dbReference type="EMBL" id="OCK78727.1"/>
    </source>
</evidence>
<dbReference type="PANTHER" id="PTHR33840">
    <property type="match status" value="1"/>
</dbReference>
<dbReference type="PANTHER" id="PTHR33840:SF1">
    <property type="entry name" value="TLE1 PHOSPHOLIPASE DOMAIN-CONTAINING PROTEIN"/>
    <property type="match status" value="1"/>
</dbReference>
<dbReference type="Proteomes" id="UP000250266">
    <property type="component" value="Unassembled WGS sequence"/>
</dbReference>